<name>A0AAD9FFC4_DISEL</name>
<protein>
    <submittedName>
        <fullName evidence="1">Warthog protein 6</fullName>
    </submittedName>
</protein>
<reference evidence="1" key="1">
    <citation type="submission" date="2023-04" db="EMBL/GenBank/DDBJ databases">
        <title>Chromosome-level genome of Chaenocephalus aceratus.</title>
        <authorList>
            <person name="Park H."/>
        </authorList>
    </citation>
    <scope>NUCLEOTIDE SEQUENCE</scope>
    <source>
        <strain evidence="1">DE</strain>
        <tissue evidence="1">Muscle</tissue>
    </source>
</reference>
<evidence type="ECO:0000313" key="1">
    <source>
        <dbReference type="EMBL" id="KAK1900607.1"/>
    </source>
</evidence>
<evidence type="ECO:0000313" key="2">
    <source>
        <dbReference type="Proteomes" id="UP001228049"/>
    </source>
</evidence>
<dbReference type="AlphaFoldDB" id="A0AAD9FFC4"/>
<accession>A0AAD9FFC4</accession>
<gene>
    <name evidence="1" type="ORF">KUDE01_001394</name>
</gene>
<dbReference type="EMBL" id="JASDAP010000007">
    <property type="protein sequence ID" value="KAK1900607.1"/>
    <property type="molecule type" value="Genomic_DNA"/>
</dbReference>
<comment type="caution">
    <text evidence="1">The sequence shown here is derived from an EMBL/GenBank/DDBJ whole genome shotgun (WGS) entry which is preliminary data.</text>
</comment>
<organism evidence="1 2">
    <name type="scientific">Dissostichus eleginoides</name>
    <name type="common">Patagonian toothfish</name>
    <name type="synonym">Dissostichus amissus</name>
    <dbReference type="NCBI Taxonomy" id="100907"/>
    <lineage>
        <taxon>Eukaryota</taxon>
        <taxon>Metazoa</taxon>
        <taxon>Chordata</taxon>
        <taxon>Craniata</taxon>
        <taxon>Vertebrata</taxon>
        <taxon>Euteleostomi</taxon>
        <taxon>Actinopterygii</taxon>
        <taxon>Neopterygii</taxon>
        <taxon>Teleostei</taxon>
        <taxon>Neoteleostei</taxon>
        <taxon>Acanthomorphata</taxon>
        <taxon>Eupercaria</taxon>
        <taxon>Perciformes</taxon>
        <taxon>Notothenioidei</taxon>
        <taxon>Nototheniidae</taxon>
        <taxon>Dissostichus</taxon>
    </lineage>
</organism>
<proteinExistence type="predicted"/>
<sequence>MAAYTAYSGYSKPPQSYAGSYYDEKQAKTYADYQDSVEEEKKRVEKKDRKDAIYERIVYNNGNIYQPGYAYQPAYSYQPAYTYQPGYQPAYSVPPPGSVAYTPSQY</sequence>
<dbReference type="Proteomes" id="UP001228049">
    <property type="component" value="Unassembled WGS sequence"/>
</dbReference>
<keyword evidence="2" id="KW-1185">Reference proteome</keyword>